<dbReference type="CDD" id="cd02248">
    <property type="entry name" value="Peptidase_C1A"/>
    <property type="match status" value="1"/>
</dbReference>
<gene>
    <name evidence="4" type="ORF">SFRICE_025242</name>
</gene>
<dbReference type="SMART" id="SM00645">
    <property type="entry name" value="Pept_C1"/>
    <property type="match status" value="1"/>
</dbReference>
<protein>
    <submittedName>
        <fullName evidence="4">SFRICE_025242</fullName>
    </submittedName>
</protein>
<dbReference type="PROSITE" id="PS00640">
    <property type="entry name" value="THIOL_PROTEASE_ASN"/>
    <property type="match status" value="1"/>
</dbReference>
<dbReference type="PRINTS" id="PR00705">
    <property type="entry name" value="PAPAIN"/>
</dbReference>
<dbReference type="InterPro" id="IPR000668">
    <property type="entry name" value="Peptidase_C1A_C"/>
</dbReference>
<dbReference type="PANTHER" id="PTHR12411">
    <property type="entry name" value="CYSTEINE PROTEASE FAMILY C1-RELATED"/>
    <property type="match status" value="1"/>
</dbReference>
<dbReference type="InterPro" id="IPR025661">
    <property type="entry name" value="Pept_asp_AS"/>
</dbReference>
<dbReference type="SUPFAM" id="SSF54001">
    <property type="entry name" value="Cysteine proteinases"/>
    <property type="match status" value="1"/>
</dbReference>
<evidence type="ECO:0000259" key="3">
    <source>
        <dbReference type="SMART" id="SM00645"/>
    </source>
</evidence>
<dbReference type="GO" id="GO:0006508">
    <property type="term" value="P:proteolysis"/>
    <property type="evidence" value="ECO:0007669"/>
    <property type="project" value="InterPro"/>
</dbReference>
<accession>A0A2H1VMJ5</accession>
<proteinExistence type="inferred from homology"/>
<keyword evidence="2" id="KW-1015">Disulfide bond</keyword>
<dbReference type="InterPro" id="IPR038765">
    <property type="entry name" value="Papain-like_cys_pep_sf"/>
</dbReference>
<dbReference type="Gene3D" id="3.90.70.10">
    <property type="entry name" value="Cysteine proteinases"/>
    <property type="match status" value="1"/>
</dbReference>
<dbReference type="EMBL" id="ODYU01003118">
    <property type="protein sequence ID" value="SOQ41474.1"/>
    <property type="molecule type" value="Genomic_DNA"/>
</dbReference>
<name>A0A2H1VMJ5_SPOFR</name>
<evidence type="ECO:0000256" key="2">
    <source>
        <dbReference type="ARBA" id="ARBA00023157"/>
    </source>
</evidence>
<evidence type="ECO:0000313" key="4">
    <source>
        <dbReference type="EMBL" id="SOQ41474.1"/>
    </source>
</evidence>
<reference evidence="4" key="1">
    <citation type="submission" date="2016-07" db="EMBL/GenBank/DDBJ databases">
        <authorList>
            <person name="Bretaudeau A."/>
        </authorList>
    </citation>
    <scope>NUCLEOTIDE SEQUENCE</scope>
    <source>
        <strain evidence="4">Rice</strain>
        <tissue evidence="4">Whole body</tissue>
    </source>
</reference>
<dbReference type="AlphaFoldDB" id="A0A2H1VMJ5"/>
<sequence length="365" mass="41604">MVSNRRRPWTLETPEALQVRCWSFRGYEFAGIGDCKDWVREDVSYPLRPANVGKVPLYYDWRYHNGVSPVKNQLHCAACWAFSVVANIESHRKIYLKADDILSEQFLIDCDDAQEGCEYGQLLQAFGDIVAVFGGVLRDVDYLEYYDRKGECQWYPSKRDSSISVSHSPRPVPVIGFRRVEPNEEVMAAYLYKYGPLSAAINSESMDRYTYGIDEPTLDNCNPNKLNHAVLIVGYNVYVSETGESTPYWIIKNSWGTEWGDNGYYYLVRGTNACGIASDLVNEQTDHLMVSNRRCSCTPETPKALRCRLFDVNNLRVVGESGIGKIGKYGFGVFNNLTHTMKHNASVVPRRFSVRPWYHSSRAEA</sequence>
<dbReference type="GO" id="GO:0008234">
    <property type="term" value="F:cysteine-type peptidase activity"/>
    <property type="evidence" value="ECO:0007669"/>
    <property type="project" value="InterPro"/>
</dbReference>
<dbReference type="Pfam" id="PF00112">
    <property type="entry name" value="Peptidase_C1"/>
    <property type="match status" value="1"/>
</dbReference>
<comment type="similarity">
    <text evidence="1">Belongs to the peptidase C1 family.</text>
</comment>
<evidence type="ECO:0000256" key="1">
    <source>
        <dbReference type="ARBA" id="ARBA00008455"/>
    </source>
</evidence>
<feature type="domain" description="Peptidase C1A papain C-terminal" evidence="3">
    <location>
        <begin position="55"/>
        <end position="284"/>
    </location>
</feature>
<dbReference type="InterPro" id="IPR013128">
    <property type="entry name" value="Peptidase_C1A"/>
</dbReference>
<dbReference type="InterPro" id="IPR039417">
    <property type="entry name" value="Peptidase_C1A_papain-like"/>
</dbReference>
<organism evidence="4">
    <name type="scientific">Spodoptera frugiperda</name>
    <name type="common">Fall armyworm</name>
    <dbReference type="NCBI Taxonomy" id="7108"/>
    <lineage>
        <taxon>Eukaryota</taxon>
        <taxon>Metazoa</taxon>
        <taxon>Ecdysozoa</taxon>
        <taxon>Arthropoda</taxon>
        <taxon>Hexapoda</taxon>
        <taxon>Insecta</taxon>
        <taxon>Pterygota</taxon>
        <taxon>Neoptera</taxon>
        <taxon>Endopterygota</taxon>
        <taxon>Lepidoptera</taxon>
        <taxon>Glossata</taxon>
        <taxon>Ditrysia</taxon>
        <taxon>Noctuoidea</taxon>
        <taxon>Noctuidae</taxon>
        <taxon>Amphipyrinae</taxon>
        <taxon>Spodoptera</taxon>
    </lineage>
</organism>
<dbReference type="InterPro" id="IPR025660">
    <property type="entry name" value="Pept_his_AS"/>
</dbReference>
<dbReference type="PROSITE" id="PS00639">
    <property type="entry name" value="THIOL_PROTEASE_HIS"/>
    <property type="match status" value="1"/>
</dbReference>